<sequence>MARLLCSSSASSSASYPRRGVAARCTGGVEGRAGAFSRKDFPNPHRFFSFTGFGSPAFLPPPSSPRSHRGAQPISSALPLAGRRPHEAFLVPALRRSRGERKSGR</sequence>
<feature type="region of interest" description="Disordered" evidence="1">
    <location>
        <begin position="1"/>
        <end position="21"/>
    </location>
</feature>
<reference evidence="2" key="1">
    <citation type="submission" date="2014-09" db="EMBL/GenBank/DDBJ databases">
        <authorList>
            <person name="Magalhaes I.L.F."/>
            <person name="Oliveira U."/>
            <person name="Santos F.R."/>
            <person name="Vidigal T.H.D.A."/>
            <person name="Brescovit A.D."/>
            <person name="Santos A.J."/>
        </authorList>
    </citation>
    <scope>NUCLEOTIDE SEQUENCE</scope>
    <source>
        <tissue evidence="2">Shoot tissue taken approximately 20 cm above the soil surface</tissue>
    </source>
</reference>
<proteinExistence type="predicted"/>
<accession>A0A0A9B4C0</accession>
<evidence type="ECO:0000256" key="1">
    <source>
        <dbReference type="SAM" id="MobiDB-lite"/>
    </source>
</evidence>
<name>A0A0A9B4C0_ARUDO</name>
<reference evidence="2" key="2">
    <citation type="journal article" date="2015" name="Data Brief">
        <title>Shoot transcriptome of the giant reed, Arundo donax.</title>
        <authorList>
            <person name="Barrero R.A."/>
            <person name="Guerrero F.D."/>
            <person name="Moolhuijzen P."/>
            <person name="Goolsby J.A."/>
            <person name="Tidwell J."/>
            <person name="Bellgard S.E."/>
            <person name="Bellgard M.I."/>
        </authorList>
    </citation>
    <scope>NUCLEOTIDE SEQUENCE</scope>
    <source>
        <tissue evidence="2">Shoot tissue taken approximately 20 cm above the soil surface</tissue>
    </source>
</reference>
<dbReference type="EMBL" id="GBRH01239036">
    <property type="protein sequence ID" value="JAD58859.1"/>
    <property type="molecule type" value="Transcribed_RNA"/>
</dbReference>
<dbReference type="AlphaFoldDB" id="A0A0A9B4C0"/>
<protein>
    <submittedName>
        <fullName evidence="2">Uncharacterized protein</fullName>
    </submittedName>
</protein>
<evidence type="ECO:0000313" key="2">
    <source>
        <dbReference type="EMBL" id="JAD58859.1"/>
    </source>
</evidence>
<feature type="region of interest" description="Disordered" evidence="1">
    <location>
        <begin position="58"/>
        <end position="81"/>
    </location>
</feature>
<organism evidence="2">
    <name type="scientific">Arundo donax</name>
    <name type="common">Giant reed</name>
    <name type="synonym">Donax arundinaceus</name>
    <dbReference type="NCBI Taxonomy" id="35708"/>
    <lineage>
        <taxon>Eukaryota</taxon>
        <taxon>Viridiplantae</taxon>
        <taxon>Streptophyta</taxon>
        <taxon>Embryophyta</taxon>
        <taxon>Tracheophyta</taxon>
        <taxon>Spermatophyta</taxon>
        <taxon>Magnoliopsida</taxon>
        <taxon>Liliopsida</taxon>
        <taxon>Poales</taxon>
        <taxon>Poaceae</taxon>
        <taxon>PACMAD clade</taxon>
        <taxon>Arundinoideae</taxon>
        <taxon>Arundineae</taxon>
        <taxon>Arundo</taxon>
    </lineage>
</organism>